<dbReference type="Pfam" id="PF02655">
    <property type="entry name" value="ATP-grasp_3"/>
    <property type="match status" value="1"/>
</dbReference>
<dbReference type="KEGG" id="fwa:DCMF_28150"/>
<dbReference type="AlphaFoldDB" id="A0A3G1L0E4"/>
<dbReference type="NCBIfam" id="TIGR03909">
    <property type="entry name" value="pyrrolys_PylC"/>
    <property type="match status" value="1"/>
</dbReference>
<dbReference type="PROSITE" id="PS50975">
    <property type="entry name" value="ATP_GRASP"/>
    <property type="match status" value="1"/>
</dbReference>
<dbReference type="SUPFAM" id="SSF52440">
    <property type="entry name" value="PreATP-grasp domain"/>
    <property type="match status" value="1"/>
</dbReference>
<dbReference type="InterPro" id="IPR016185">
    <property type="entry name" value="PreATP-grasp_dom_sf"/>
</dbReference>
<dbReference type="Gene3D" id="3.30.470.20">
    <property type="entry name" value="ATP-grasp fold, B domain"/>
    <property type="match status" value="1"/>
</dbReference>
<sequence length="386" mass="43443">MRVAVVGGKLQGVEACYLAKKAGWEVFLIDKKDGVPAQGLCDEFYLWDVTKQDAQLSALFQKVDFILPALENKEAHAGLIRWADKLDVPLVFDRASYEISCSKIDSNQVFRETGIPMPKLWPECTLPLVVKPSGSSGSDGVFKVRDREDLEKLQERPEILETWVVQEFVEGPSYSIEVIGWQGHFTCYQVTELEMDEHYDCKRVLAPAGLDFVLENEFVRIGERIARHLNLSGIMDVEVILHEGQLKVLEIDARLPSQTPTVVYQSSGINMVEILGNHCTQVQGTRKKEWPGNRGAVYEHISVSMDAVKVCGEHIMSEAGPLHLIPDFFGADEAITNYCPGKKDWVATLIISGADRQEAWEKRCRVIDQVRQELSLDHYIDLLPEG</sequence>
<evidence type="ECO:0000256" key="1">
    <source>
        <dbReference type="ARBA" id="ARBA00022598"/>
    </source>
</evidence>
<gene>
    <name evidence="6" type="ORF">DCMF_28150</name>
</gene>
<organism evidence="6 7">
    <name type="scientific">Formimonas warabiya</name>
    <dbReference type="NCBI Taxonomy" id="1761012"/>
    <lineage>
        <taxon>Bacteria</taxon>
        <taxon>Bacillati</taxon>
        <taxon>Bacillota</taxon>
        <taxon>Clostridia</taxon>
        <taxon>Eubacteriales</taxon>
        <taxon>Peptococcaceae</taxon>
        <taxon>Candidatus Formimonas</taxon>
    </lineage>
</organism>
<proteinExistence type="predicted"/>
<dbReference type="OrthoDB" id="5415832at2"/>
<dbReference type="GO" id="GO:0005524">
    <property type="term" value="F:ATP binding"/>
    <property type="evidence" value="ECO:0007669"/>
    <property type="project" value="UniProtKB-UniRule"/>
</dbReference>
<keyword evidence="1 6" id="KW-0436">Ligase</keyword>
<dbReference type="InterPro" id="IPR011761">
    <property type="entry name" value="ATP-grasp"/>
</dbReference>
<reference evidence="6 7" key="1">
    <citation type="submission" date="2016-10" db="EMBL/GenBank/DDBJ databases">
        <title>Complete Genome Sequence of Peptococcaceae strain DCMF.</title>
        <authorList>
            <person name="Edwards R.J."/>
            <person name="Holland S.I."/>
            <person name="Deshpande N.P."/>
            <person name="Wong Y.K."/>
            <person name="Ertan H."/>
            <person name="Manefield M."/>
            <person name="Russell T.L."/>
            <person name="Lee M.J."/>
        </authorList>
    </citation>
    <scope>NUCLEOTIDE SEQUENCE [LARGE SCALE GENOMIC DNA]</scope>
    <source>
        <strain evidence="6 7">DCMF</strain>
    </source>
</reference>
<dbReference type="Gene3D" id="3.40.50.720">
    <property type="entry name" value="NAD(P)-binding Rossmann-like Domain"/>
    <property type="match status" value="1"/>
</dbReference>
<dbReference type="GO" id="GO:0016874">
    <property type="term" value="F:ligase activity"/>
    <property type="evidence" value="ECO:0007669"/>
    <property type="project" value="UniProtKB-KW"/>
</dbReference>
<dbReference type="PANTHER" id="PTHR43055">
    <property type="entry name" value="FORMATE-DEPENDENT PHOSPHORIBOSYLGLYCINAMIDE FORMYLTRANSFERASE"/>
    <property type="match status" value="1"/>
</dbReference>
<accession>A0A3G1L0E4</accession>
<keyword evidence="2 4" id="KW-0547">Nucleotide-binding</keyword>
<dbReference type="SUPFAM" id="SSF56059">
    <property type="entry name" value="Glutathione synthetase ATP-binding domain-like"/>
    <property type="match status" value="1"/>
</dbReference>
<dbReference type="GO" id="GO:0005829">
    <property type="term" value="C:cytosol"/>
    <property type="evidence" value="ECO:0007669"/>
    <property type="project" value="TreeGrafter"/>
</dbReference>
<dbReference type="Proteomes" id="UP000323521">
    <property type="component" value="Chromosome"/>
</dbReference>
<evidence type="ECO:0000256" key="2">
    <source>
        <dbReference type="ARBA" id="ARBA00022741"/>
    </source>
</evidence>
<dbReference type="InterPro" id="IPR023890">
    <property type="entry name" value="Pyrrolys_PylC"/>
</dbReference>
<dbReference type="PANTHER" id="PTHR43055:SF1">
    <property type="entry name" value="FORMATE-DEPENDENT PHOSPHORIBOSYLGLYCINAMIDE FORMYLTRANSFERASE"/>
    <property type="match status" value="1"/>
</dbReference>
<dbReference type="GO" id="GO:0071524">
    <property type="term" value="P:pyrrolysine biosynthetic process"/>
    <property type="evidence" value="ECO:0007669"/>
    <property type="project" value="InterPro"/>
</dbReference>
<evidence type="ECO:0000256" key="3">
    <source>
        <dbReference type="ARBA" id="ARBA00022840"/>
    </source>
</evidence>
<dbReference type="RefSeq" id="WP_148137519.1">
    <property type="nucleotide sequence ID" value="NZ_CP017634.1"/>
</dbReference>
<feature type="domain" description="ATP-grasp" evidence="5">
    <location>
        <begin position="93"/>
        <end position="280"/>
    </location>
</feature>
<dbReference type="InterPro" id="IPR003806">
    <property type="entry name" value="ATP-grasp_PylC-type"/>
</dbReference>
<keyword evidence="3 4" id="KW-0067">ATP-binding</keyword>
<keyword evidence="7" id="KW-1185">Reference proteome</keyword>
<evidence type="ECO:0000313" key="7">
    <source>
        <dbReference type="Proteomes" id="UP000323521"/>
    </source>
</evidence>
<dbReference type="GO" id="GO:0046872">
    <property type="term" value="F:metal ion binding"/>
    <property type="evidence" value="ECO:0007669"/>
    <property type="project" value="InterPro"/>
</dbReference>
<evidence type="ECO:0000259" key="5">
    <source>
        <dbReference type="PROSITE" id="PS50975"/>
    </source>
</evidence>
<evidence type="ECO:0000256" key="4">
    <source>
        <dbReference type="PROSITE-ProRule" id="PRU00409"/>
    </source>
</evidence>
<dbReference type="EMBL" id="CP017634">
    <property type="protein sequence ID" value="ATW28109.1"/>
    <property type="molecule type" value="Genomic_DNA"/>
</dbReference>
<protein>
    <submittedName>
        <fullName evidence="6">3-methylornithine--L-lysine ligase PylC</fullName>
    </submittedName>
</protein>
<evidence type="ECO:0000313" key="6">
    <source>
        <dbReference type="EMBL" id="ATW28109.1"/>
    </source>
</evidence>
<name>A0A3G1L0E4_FORW1</name>